<reference evidence="7 9" key="1">
    <citation type="submission" date="2011-10" db="EMBL/GenBank/DDBJ databases">
        <authorList>
            <person name="Quillaguamn J."/>
            <person name="Guzmn D."/>
            <person name="Balderrama-Subieta A."/>
            <person name="Cardona-Ortuo C."/>
            <person name="Guevara-Martnez M."/>
            <person name="Callisaya-Quispe N."/>
        </authorList>
    </citation>
    <scope>NUCLEOTIDE SEQUENCE [LARGE SCALE GENOMIC DNA]</scope>
    <source>
        <strain evidence="7 9">LC1</strain>
    </source>
</reference>
<keyword evidence="10" id="KW-1185">Reference proteome</keyword>
<dbReference type="PANTHER" id="PTHR30250:SF30">
    <property type="entry name" value="LIPID III FLIPPASE"/>
    <property type="match status" value="1"/>
</dbReference>
<dbReference type="GO" id="GO:0005886">
    <property type="term" value="C:plasma membrane"/>
    <property type="evidence" value="ECO:0007669"/>
    <property type="project" value="UniProtKB-SubCell"/>
</dbReference>
<dbReference type="Proteomes" id="UP000216538">
    <property type="component" value="Unassembled WGS sequence"/>
</dbReference>
<name>A0A265DWJ5_9GAMM</name>
<evidence type="ECO:0000256" key="6">
    <source>
        <dbReference type="SAM" id="Phobius"/>
    </source>
</evidence>
<evidence type="ECO:0000256" key="4">
    <source>
        <dbReference type="ARBA" id="ARBA00022989"/>
    </source>
</evidence>
<evidence type="ECO:0000313" key="9">
    <source>
        <dbReference type="Proteomes" id="UP000005756"/>
    </source>
</evidence>
<feature type="transmembrane region" description="Helical" evidence="6">
    <location>
        <begin position="12"/>
        <end position="34"/>
    </location>
</feature>
<comment type="subcellular location">
    <subcellularLocation>
        <location evidence="1">Cell membrane</location>
        <topology evidence="1">Multi-pass membrane protein</topology>
    </subcellularLocation>
</comment>
<protein>
    <submittedName>
        <fullName evidence="8">O-antigen translocase</fullName>
    </submittedName>
    <submittedName>
        <fullName evidence="7">Protein wzxE</fullName>
    </submittedName>
</protein>
<dbReference type="InterPro" id="IPR050833">
    <property type="entry name" value="Poly_Biosynth_Transport"/>
</dbReference>
<feature type="transmembrane region" description="Helical" evidence="6">
    <location>
        <begin position="399"/>
        <end position="419"/>
    </location>
</feature>
<dbReference type="CDD" id="cd13125">
    <property type="entry name" value="MATE_like_10"/>
    <property type="match status" value="1"/>
</dbReference>
<accession>A0A265DWJ5</accession>
<evidence type="ECO:0000256" key="5">
    <source>
        <dbReference type="ARBA" id="ARBA00023136"/>
    </source>
</evidence>
<keyword evidence="5 6" id="KW-0472">Membrane</keyword>
<feature type="transmembrane region" description="Helical" evidence="6">
    <location>
        <begin position="335"/>
        <end position="355"/>
    </location>
</feature>
<sequence>MTLIKTSLLNGIAVVIKMLTMLGLNKVLAIYVGPSGYAAIGNFQNAVQMITTFASGAINTGVVKYTAEYYDEEEKQRQVWRTAGTIAVAGSVITGIGVSLFSKQIAYWFLKDESYNTVFIWFSITLVFFIFNTLLLAILNGKKEIHRYIIANIVGSLFSLAVTSVLAVQFGLHGALTALAIYPSFSFVVTLYLCYKADWFKFSYLFGGLDKKVFLKLSKFTAMALTSTACVPVSHILIRSHIGDTLGLEAAGYWEAMWRLSAAYLMLVTTTLSLYYLPKLSELKDPADIRKEIFQGYKIILPAAASCGLVIYLLRDFIIGLLFTEDFIPMRELFAWQMIGDTLKIGSWIMAYLMLGKAMMKLFIVTEIIFAFSFYVFVVLFVNQFNLVGSAMAYAMNYFIYWIAMSLVIPYNIGFLRFYGLGKSFDD</sequence>
<feature type="transmembrane region" description="Helical" evidence="6">
    <location>
        <begin position="79"/>
        <end position="98"/>
    </location>
</feature>
<feature type="transmembrane region" description="Helical" evidence="6">
    <location>
        <begin position="220"/>
        <end position="238"/>
    </location>
</feature>
<evidence type="ECO:0000313" key="7">
    <source>
        <dbReference type="EMBL" id="EHJ93079.1"/>
    </source>
</evidence>
<feature type="transmembrane region" description="Helical" evidence="6">
    <location>
        <begin position="299"/>
        <end position="323"/>
    </location>
</feature>
<dbReference type="EMBL" id="JH393257">
    <property type="protein sequence ID" value="EHJ93079.1"/>
    <property type="molecule type" value="Genomic_DNA"/>
</dbReference>
<gene>
    <name evidence="8" type="ORF">CE457_11900</name>
    <name evidence="7" type="ORF">KUC_0023</name>
</gene>
<feature type="transmembrane region" description="Helical" evidence="6">
    <location>
        <begin position="258"/>
        <end position="278"/>
    </location>
</feature>
<evidence type="ECO:0000313" key="10">
    <source>
        <dbReference type="Proteomes" id="UP000216538"/>
    </source>
</evidence>
<feature type="transmembrane region" description="Helical" evidence="6">
    <location>
        <begin position="118"/>
        <end position="139"/>
    </location>
</feature>
<dbReference type="OrthoDB" id="9769862at2"/>
<evidence type="ECO:0000256" key="1">
    <source>
        <dbReference type="ARBA" id="ARBA00004651"/>
    </source>
</evidence>
<keyword evidence="2" id="KW-1003">Cell membrane</keyword>
<feature type="transmembrane region" description="Helical" evidence="6">
    <location>
        <begin position="46"/>
        <end position="67"/>
    </location>
</feature>
<dbReference type="Pfam" id="PF01943">
    <property type="entry name" value="Polysacc_synt"/>
    <property type="match status" value="1"/>
</dbReference>
<organism evidence="7 9">
    <name type="scientific">Vreelandella boliviensis LC1</name>
    <dbReference type="NCBI Taxonomy" id="1072583"/>
    <lineage>
        <taxon>Bacteria</taxon>
        <taxon>Pseudomonadati</taxon>
        <taxon>Pseudomonadota</taxon>
        <taxon>Gammaproteobacteria</taxon>
        <taxon>Oceanospirillales</taxon>
        <taxon>Halomonadaceae</taxon>
        <taxon>Vreelandella</taxon>
    </lineage>
</organism>
<dbReference type="Proteomes" id="UP000005756">
    <property type="component" value="Unassembled WGS sequence"/>
</dbReference>
<dbReference type="AlphaFoldDB" id="A0A265DWJ5"/>
<dbReference type="PANTHER" id="PTHR30250">
    <property type="entry name" value="PST FAMILY PREDICTED COLANIC ACID TRANSPORTER"/>
    <property type="match status" value="1"/>
</dbReference>
<dbReference type="RefSeq" id="WP_007111015.1">
    <property type="nucleotide sequence ID" value="NZ_JH393257.1"/>
</dbReference>
<feature type="transmembrane region" description="Helical" evidence="6">
    <location>
        <begin position="174"/>
        <end position="195"/>
    </location>
</feature>
<dbReference type="InterPro" id="IPR002797">
    <property type="entry name" value="Polysacc_synth"/>
</dbReference>
<keyword evidence="4 6" id="KW-1133">Transmembrane helix</keyword>
<dbReference type="EMBL" id="NPEY01000008">
    <property type="protein sequence ID" value="OZT73692.1"/>
    <property type="molecule type" value="Genomic_DNA"/>
</dbReference>
<feature type="transmembrane region" description="Helical" evidence="6">
    <location>
        <begin position="148"/>
        <end position="168"/>
    </location>
</feature>
<reference evidence="8 10" key="2">
    <citation type="submission" date="2017-07" db="EMBL/GenBank/DDBJ databases">
        <title>Shotgun whole genome sequences of three halophilic bacterial isolates.</title>
        <authorList>
            <person name="Pozzo T."/>
            <person name="Higdon S.M."/>
            <person name="Quillaguaman J."/>
        </authorList>
    </citation>
    <scope>NUCLEOTIDE SEQUENCE [LARGE SCALE GENOMIC DNA]</scope>
    <source>
        <strain evidence="8 10">LC1</strain>
    </source>
</reference>
<evidence type="ECO:0000313" key="8">
    <source>
        <dbReference type="EMBL" id="OZT73692.1"/>
    </source>
</evidence>
<keyword evidence="3 6" id="KW-0812">Transmembrane</keyword>
<proteinExistence type="predicted"/>
<evidence type="ECO:0000256" key="2">
    <source>
        <dbReference type="ARBA" id="ARBA00022475"/>
    </source>
</evidence>
<dbReference type="GO" id="GO:0009246">
    <property type="term" value="P:enterobacterial common antigen biosynthetic process"/>
    <property type="evidence" value="ECO:0007669"/>
    <property type="project" value="InterPro"/>
</dbReference>
<evidence type="ECO:0000256" key="3">
    <source>
        <dbReference type="ARBA" id="ARBA00022692"/>
    </source>
</evidence>
<dbReference type="InterPro" id="IPR044550">
    <property type="entry name" value="WzxE"/>
</dbReference>
<dbReference type="STRING" id="1072583.KUC_0023"/>
<feature type="transmembrane region" description="Helical" evidence="6">
    <location>
        <begin position="362"/>
        <end position="387"/>
    </location>
</feature>